<proteinExistence type="predicted"/>
<evidence type="ECO:0000313" key="3">
    <source>
        <dbReference type="Proteomes" id="UP000050794"/>
    </source>
</evidence>
<name>A0A183USY7_TOXCA</name>
<evidence type="ECO:0000313" key="4">
    <source>
        <dbReference type="WBParaSite" id="TCNE_0001160701-mRNA-1"/>
    </source>
</evidence>
<dbReference type="Gene3D" id="1.20.1070.10">
    <property type="entry name" value="Rhodopsin 7-helix transmembrane proteins"/>
    <property type="match status" value="1"/>
</dbReference>
<evidence type="ECO:0000313" key="2">
    <source>
        <dbReference type="EMBL" id="VDM42928.1"/>
    </source>
</evidence>
<organism evidence="3 4">
    <name type="scientific">Toxocara canis</name>
    <name type="common">Canine roundworm</name>
    <dbReference type="NCBI Taxonomy" id="6265"/>
    <lineage>
        <taxon>Eukaryota</taxon>
        <taxon>Metazoa</taxon>
        <taxon>Ecdysozoa</taxon>
        <taxon>Nematoda</taxon>
        <taxon>Chromadorea</taxon>
        <taxon>Rhabditida</taxon>
        <taxon>Spirurina</taxon>
        <taxon>Ascaridomorpha</taxon>
        <taxon>Ascaridoidea</taxon>
        <taxon>Toxocaridae</taxon>
        <taxon>Toxocara</taxon>
    </lineage>
</organism>
<reference evidence="4" key="1">
    <citation type="submission" date="2016-06" db="UniProtKB">
        <authorList>
            <consortium name="WormBaseParasite"/>
        </authorList>
    </citation>
    <scope>IDENTIFICATION</scope>
</reference>
<accession>A0A183USY7</accession>
<keyword evidence="1" id="KW-1133">Transmembrane helix</keyword>
<protein>
    <submittedName>
        <fullName evidence="4">G_PROTEIN_RECEP_F1_2 domain-containing protein</fullName>
    </submittedName>
</protein>
<dbReference type="WBParaSite" id="TCNE_0001160701-mRNA-1">
    <property type="protein sequence ID" value="TCNE_0001160701-mRNA-1"/>
    <property type="gene ID" value="TCNE_0001160701"/>
</dbReference>
<dbReference type="SUPFAM" id="SSF81321">
    <property type="entry name" value="Family A G protein-coupled receptor-like"/>
    <property type="match status" value="1"/>
</dbReference>
<keyword evidence="1" id="KW-0812">Transmembrane</keyword>
<dbReference type="AlphaFoldDB" id="A0A183USY7"/>
<sequence>MIVHVDHDVRTSLLTADADTNCGLQQEPSEVRLTRKDADQVANSKKSIAAWKNTVALARRKTRRKAYLMLTLNMIFWTPYCVMGILSTIMIFDHSAYNFVNALVVLNAVSNLFL</sequence>
<dbReference type="Proteomes" id="UP000050794">
    <property type="component" value="Unassembled WGS sequence"/>
</dbReference>
<feature type="transmembrane region" description="Helical" evidence="1">
    <location>
        <begin position="67"/>
        <end position="90"/>
    </location>
</feature>
<dbReference type="EMBL" id="UYWY01020922">
    <property type="protein sequence ID" value="VDM42928.1"/>
    <property type="molecule type" value="Genomic_DNA"/>
</dbReference>
<keyword evidence="3" id="KW-1185">Reference proteome</keyword>
<evidence type="ECO:0000256" key="1">
    <source>
        <dbReference type="SAM" id="Phobius"/>
    </source>
</evidence>
<gene>
    <name evidence="2" type="ORF">TCNE_LOCUS11607</name>
</gene>
<keyword evidence="1" id="KW-0472">Membrane</keyword>
<reference evidence="2 3" key="2">
    <citation type="submission" date="2018-11" db="EMBL/GenBank/DDBJ databases">
        <authorList>
            <consortium name="Pathogen Informatics"/>
        </authorList>
    </citation>
    <scope>NUCLEOTIDE SEQUENCE [LARGE SCALE GENOMIC DNA]</scope>
</reference>